<accession>A0ABN8SPH4</accession>
<organism evidence="3 4">
    <name type="scientific">Porites evermanni</name>
    <dbReference type="NCBI Taxonomy" id="104178"/>
    <lineage>
        <taxon>Eukaryota</taxon>
        <taxon>Metazoa</taxon>
        <taxon>Cnidaria</taxon>
        <taxon>Anthozoa</taxon>
        <taxon>Hexacorallia</taxon>
        <taxon>Scleractinia</taxon>
        <taxon>Fungiina</taxon>
        <taxon>Poritidae</taxon>
        <taxon>Porites</taxon>
    </lineage>
</organism>
<dbReference type="PANTHER" id="PTHR45036:SF1">
    <property type="entry name" value="METHYLTRANSFERASE LIKE 7A"/>
    <property type="match status" value="1"/>
</dbReference>
<keyword evidence="1" id="KW-0812">Transmembrane</keyword>
<dbReference type="EMBL" id="CALNXI010003484">
    <property type="protein sequence ID" value="CAH3193429.1"/>
    <property type="molecule type" value="Genomic_DNA"/>
</dbReference>
<sequence>MALECLSAFPSFSFFIPSLAVIFLLIVIRIAVSTDFYKKFFAKLESNFSQATKGIFAPLKHKIFVDLSNRLKELEGDVLEIGIGAGENFHLYPEGTSLIAVDSNPHVEKLLTENLKKAGERVHLKKFVVASAEDMSCSSGKLGVEDNSIAAVVCTLVLCSLTDDQTTKTIREVKRVLMPGGRFYFLEHVAGEPWTLRYFTQHLLTRLLIFPTFLNGCCCNKETLTRIREAGFKTVQAEKQCIKGSSEAFLGSWDTVLLARSLLALINPVIAGFAEK</sequence>
<evidence type="ECO:0000313" key="4">
    <source>
        <dbReference type="Proteomes" id="UP001159427"/>
    </source>
</evidence>
<dbReference type="SUPFAM" id="SSF53335">
    <property type="entry name" value="S-adenosyl-L-methionine-dependent methyltransferases"/>
    <property type="match status" value="1"/>
</dbReference>
<dbReference type="Proteomes" id="UP001159427">
    <property type="component" value="Unassembled WGS sequence"/>
</dbReference>
<dbReference type="PANTHER" id="PTHR45036">
    <property type="entry name" value="METHYLTRANSFERASE LIKE 7B"/>
    <property type="match status" value="1"/>
</dbReference>
<proteinExistence type="predicted"/>
<comment type="caution">
    <text evidence="3">The sequence shown here is derived from an EMBL/GenBank/DDBJ whole genome shotgun (WGS) entry which is preliminary data.</text>
</comment>
<keyword evidence="1" id="KW-1133">Transmembrane helix</keyword>
<dbReference type="InterPro" id="IPR052356">
    <property type="entry name" value="Thiol_S-MT"/>
</dbReference>
<protein>
    <recommendedName>
        <fullName evidence="2">Methyltransferase type 11 domain-containing protein</fullName>
    </recommendedName>
</protein>
<dbReference type="InterPro" id="IPR029063">
    <property type="entry name" value="SAM-dependent_MTases_sf"/>
</dbReference>
<keyword evidence="1" id="KW-0472">Membrane</keyword>
<dbReference type="Gene3D" id="3.40.50.150">
    <property type="entry name" value="Vaccinia Virus protein VP39"/>
    <property type="match status" value="1"/>
</dbReference>
<feature type="domain" description="Methyltransferase type 11" evidence="2">
    <location>
        <begin position="79"/>
        <end position="185"/>
    </location>
</feature>
<name>A0ABN8SPH4_9CNID</name>
<keyword evidence="4" id="KW-1185">Reference proteome</keyword>
<reference evidence="3 4" key="1">
    <citation type="submission" date="2022-05" db="EMBL/GenBank/DDBJ databases">
        <authorList>
            <consortium name="Genoscope - CEA"/>
            <person name="William W."/>
        </authorList>
    </citation>
    <scope>NUCLEOTIDE SEQUENCE [LARGE SCALE GENOMIC DNA]</scope>
</reference>
<evidence type="ECO:0000313" key="3">
    <source>
        <dbReference type="EMBL" id="CAH3193429.1"/>
    </source>
</evidence>
<evidence type="ECO:0000256" key="1">
    <source>
        <dbReference type="SAM" id="Phobius"/>
    </source>
</evidence>
<gene>
    <name evidence="3" type="ORF">PEVE_00025820</name>
</gene>
<feature type="transmembrane region" description="Helical" evidence="1">
    <location>
        <begin position="12"/>
        <end position="32"/>
    </location>
</feature>
<dbReference type="Pfam" id="PF08241">
    <property type="entry name" value="Methyltransf_11"/>
    <property type="match status" value="1"/>
</dbReference>
<evidence type="ECO:0000259" key="2">
    <source>
        <dbReference type="Pfam" id="PF08241"/>
    </source>
</evidence>
<dbReference type="CDD" id="cd02440">
    <property type="entry name" value="AdoMet_MTases"/>
    <property type="match status" value="1"/>
</dbReference>
<dbReference type="InterPro" id="IPR013216">
    <property type="entry name" value="Methyltransf_11"/>
</dbReference>